<feature type="transmembrane region" description="Helical" evidence="1">
    <location>
        <begin position="208"/>
        <end position="229"/>
    </location>
</feature>
<evidence type="ECO:0000313" key="3">
    <source>
        <dbReference type="EMBL" id="CAH0372466.1"/>
    </source>
</evidence>
<dbReference type="Proteomes" id="UP000789595">
    <property type="component" value="Unassembled WGS sequence"/>
</dbReference>
<accession>A0A7S4A3F1</accession>
<organism evidence="2">
    <name type="scientific">Pelagomonas calceolata</name>
    <dbReference type="NCBI Taxonomy" id="35677"/>
    <lineage>
        <taxon>Eukaryota</taxon>
        <taxon>Sar</taxon>
        <taxon>Stramenopiles</taxon>
        <taxon>Ochrophyta</taxon>
        <taxon>Pelagophyceae</taxon>
        <taxon>Pelagomonadales</taxon>
        <taxon>Pelagomonadaceae</taxon>
        <taxon>Pelagomonas</taxon>
    </lineage>
</organism>
<keyword evidence="4" id="KW-1185">Reference proteome</keyword>
<evidence type="ECO:0000256" key="1">
    <source>
        <dbReference type="SAM" id="Phobius"/>
    </source>
</evidence>
<evidence type="ECO:0000313" key="4">
    <source>
        <dbReference type="Proteomes" id="UP000789595"/>
    </source>
</evidence>
<keyword evidence="1" id="KW-0472">Membrane</keyword>
<dbReference type="AlphaFoldDB" id="A0A7S4A3F1"/>
<evidence type="ECO:0000313" key="2">
    <source>
        <dbReference type="EMBL" id="CAE0702384.1"/>
    </source>
</evidence>
<reference evidence="2" key="1">
    <citation type="submission" date="2021-01" db="EMBL/GenBank/DDBJ databases">
        <authorList>
            <person name="Corre E."/>
            <person name="Pelletier E."/>
            <person name="Niang G."/>
            <person name="Scheremetjew M."/>
            <person name="Finn R."/>
            <person name="Kale V."/>
            <person name="Holt S."/>
            <person name="Cochrane G."/>
            <person name="Meng A."/>
            <person name="Brown T."/>
            <person name="Cohen L."/>
        </authorList>
    </citation>
    <scope>NUCLEOTIDE SEQUENCE</scope>
    <source>
        <strain evidence="2">CCMP1756</strain>
    </source>
</reference>
<proteinExistence type="predicted"/>
<feature type="transmembrane region" description="Helical" evidence="1">
    <location>
        <begin position="146"/>
        <end position="167"/>
    </location>
</feature>
<sequence length="237" mass="24942">MRFAPLLGATAALRAPPRLPRRLPCRASSGASVDVAAASNKLDGVLPLAYGAASAALVAKSFKLRRAPPEAAVCCALAALATITHAPTARTQLKSVRRARETARAEVSQRGGAEKRYNARAWRRAVVLRLAAQWAGLLRTILGEDVFVGAATVLGANAGFWLTGGAHRRHDASGSFTPVPYATAFLVFVIDAAIVGCALLAARRPPGYARAFYASVVVAACGFGVLEMLPRWLRKGK</sequence>
<reference evidence="3" key="2">
    <citation type="submission" date="2021-11" db="EMBL/GenBank/DDBJ databases">
        <authorList>
            <consortium name="Genoscope - CEA"/>
            <person name="William W."/>
        </authorList>
    </citation>
    <scope>NUCLEOTIDE SEQUENCE</scope>
</reference>
<keyword evidence="1" id="KW-0812">Transmembrane</keyword>
<protein>
    <submittedName>
        <fullName evidence="2">Uncharacterized protein</fullName>
    </submittedName>
</protein>
<dbReference type="EMBL" id="CAKKNE010000003">
    <property type="protein sequence ID" value="CAH0372466.1"/>
    <property type="molecule type" value="Genomic_DNA"/>
</dbReference>
<feature type="transmembrane region" description="Helical" evidence="1">
    <location>
        <begin position="179"/>
        <end position="202"/>
    </location>
</feature>
<keyword evidence="1" id="KW-1133">Transmembrane helix</keyword>
<name>A0A7S4A3F1_9STRA</name>
<gene>
    <name evidence="2" type="ORF">PCAL00307_LOCUS17829</name>
    <name evidence="3" type="ORF">PECAL_3P24650</name>
</gene>
<dbReference type="EMBL" id="HBIW01020711">
    <property type="protein sequence ID" value="CAE0702384.1"/>
    <property type="molecule type" value="Transcribed_RNA"/>
</dbReference>